<sequence>MVGESDLRFADPRSTDVADDVSNLNGFYPFYLSPFSSTIPSQSPLSRETELAALTQCIRSFEIELKSNHNFYDAQSTFISLGIAKQKILDKDIGLANIISDSFTWSNIDPADRDEEVMTDELDMHGPESGLPTTRNCDQPMMSASRRKSIAASKANKAMTHTPAPGKLRTSADIMNRLLWDPVLGKKE</sequence>
<dbReference type="EMBL" id="JAOTPV010000007">
    <property type="protein sequence ID" value="KAJ4480177.1"/>
    <property type="molecule type" value="Genomic_DNA"/>
</dbReference>
<reference evidence="2" key="1">
    <citation type="submission" date="2022-08" db="EMBL/GenBank/DDBJ databases">
        <title>A Global Phylogenomic Analysis of the Shiitake Genus Lentinula.</title>
        <authorList>
            <consortium name="DOE Joint Genome Institute"/>
            <person name="Sierra-Patev S."/>
            <person name="Min B."/>
            <person name="Naranjo-Ortiz M."/>
            <person name="Looney B."/>
            <person name="Konkel Z."/>
            <person name="Slot J.C."/>
            <person name="Sakamoto Y."/>
            <person name="Steenwyk J.L."/>
            <person name="Rokas A."/>
            <person name="Carro J."/>
            <person name="Camarero S."/>
            <person name="Ferreira P."/>
            <person name="Molpeceres G."/>
            <person name="Ruiz-Duenas F.J."/>
            <person name="Serrano A."/>
            <person name="Henrissat B."/>
            <person name="Drula E."/>
            <person name="Hughes K.W."/>
            <person name="Mata J.L."/>
            <person name="Ishikawa N.K."/>
            <person name="Vargas-Isla R."/>
            <person name="Ushijima S."/>
            <person name="Smith C.A."/>
            <person name="Ahrendt S."/>
            <person name="Andreopoulos W."/>
            <person name="He G."/>
            <person name="Labutti K."/>
            <person name="Lipzen A."/>
            <person name="Ng V."/>
            <person name="Riley R."/>
            <person name="Sandor L."/>
            <person name="Barry K."/>
            <person name="Martinez A.T."/>
            <person name="Xiao Y."/>
            <person name="Gibbons J.G."/>
            <person name="Terashima K."/>
            <person name="Grigoriev I.V."/>
            <person name="Hibbett D.S."/>
        </authorList>
    </citation>
    <scope>NUCLEOTIDE SEQUENCE</scope>
    <source>
        <strain evidence="2">JLM2183</strain>
    </source>
</reference>
<evidence type="ECO:0000256" key="1">
    <source>
        <dbReference type="SAM" id="MobiDB-lite"/>
    </source>
</evidence>
<dbReference type="OrthoDB" id="10263155at2759"/>
<comment type="caution">
    <text evidence="2">The sequence shown here is derived from an EMBL/GenBank/DDBJ whole genome shotgun (WGS) entry which is preliminary data.</text>
</comment>
<gene>
    <name evidence="2" type="ORF">J3R30DRAFT_2591597</name>
</gene>
<name>A0A9W9DQ13_9AGAR</name>
<organism evidence="2 3">
    <name type="scientific">Lentinula aciculospora</name>
    <dbReference type="NCBI Taxonomy" id="153920"/>
    <lineage>
        <taxon>Eukaryota</taxon>
        <taxon>Fungi</taxon>
        <taxon>Dikarya</taxon>
        <taxon>Basidiomycota</taxon>
        <taxon>Agaricomycotina</taxon>
        <taxon>Agaricomycetes</taxon>
        <taxon>Agaricomycetidae</taxon>
        <taxon>Agaricales</taxon>
        <taxon>Marasmiineae</taxon>
        <taxon>Omphalotaceae</taxon>
        <taxon>Lentinula</taxon>
    </lineage>
</organism>
<proteinExistence type="predicted"/>
<feature type="region of interest" description="Disordered" evidence="1">
    <location>
        <begin position="145"/>
        <end position="168"/>
    </location>
</feature>
<feature type="compositionally biased region" description="Low complexity" evidence="1">
    <location>
        <begin position="150"/>
        <end position="159"/>
    </location>
</feature>
<evidence type="ECO:0000313" key="3">
    <source>
        <dbReference type="Proteomes" id="UP001150266"/>
    </source>
</evidence>
<keyword evidence="3" id="KW-1185">Reference proteome</keyword>
<dbReference type="AlphaFoldDB" id="A0A9W9DQ13"/>
<protein>
    <submittedName>
        <fullName evidence="2">Uncharacterized protein</fullName>
    </submittedName>
</protein>
<evidence type="ECO:0000313" key="2">
    <source>
        <dbReference type="EMBL" id="KAJ4480177.1"/>
    </source>
</evidence>
<accession>A0A9W9DQ13</accession>
<dbReference type="Proteomes" id="UP001150266">
    <property type="component" value="Unassembled WGS sequence"/>
</dbReference>